<dbReference type="InterPro" id="IPR016181">
    <property type="entry name" value="Acyl_CoA_acyltransferase"/>
</dbReference>
<dbReference type="Gene3D" id="3.40.630.30">
    <property type="match status" value="1"/>
</dbReference>
<evidence type="ECO:0000313" key="2">
    <source>
        <dbReference type="EMBL" id="PFK32192.1"/>
    </source>
</evidence>
<comment type="caution">
    <text evidence="2">The sequence shown here is derived from an EMBL/GenBank/DDBJ whole genome shotgun (WGS) entry which is preliminary data.</text>
</comment>
<dbReference type="GO" id="GO:0008999">
    <property type="term" value="F:protein-N-terminal-alanine acetyltransferase activity"/>
    <property type="evidence" value="ECO:0007669"/>
    <property type="project" value="TreeGrafter"/>
</dbReference>
<dbReference type="InterPro" id="IPR000182">
    <property type="entry name" value="GNAT_dom"/>
</dbReference>
<dbReference type="EMBL" id="NUWN01000088">
    <property type="protein sequence ID" value="PFK32192.1"/>
    <property type="molecule type" value="Genomic_DNA"/>
</dbReference>
<proteinExistence type="predicted"/>
<keyword evidence="2" id="KW-0808">Transferase</keyword>
<dbReference type="CDD" id="cd04301">
    <property type="entry name" value="NAT_SF"/>
    <property type="match status" value="1"/>
</dbReference>
<dbReference type="SUPFAM" id="SSF55729">
    <property type="entry name" value="Acyl-CoA N-acyltransferases (Nat)"/>
    <property type="match status" value="1"/>
</dbReference>
<dbReference type="PANTHER" id="PTHR43792:SF9">
    <property type="entry name" value="RIBOSOMAL-PROTEIN-ALANINE ACETYLTRANSFERASE"/>
    <property type="match status" value="1"/>
</dbReference>
<dbReference type="Proteomes" id="UP000242656">
    <property type="component" value="Unassembled WGS sequence"/>
</dbReference>
<organism evidence="2 3">
    <name type="scientific">Bacillus cereus</name>
    <dbReference type="NCBI Taxonomy" id="1396"/>
    <lineage>
        <taxon>Bacteria</taxon>
        <taxon>Bacillati</taxon>
        <taxon>Bacillota</taxon>
        <taxon>Bacilli</taxon>
        <taxon>Bacillales</taxon>
        <taxon>Bacillaceae</taxon>
        <taxon>Bacillus</taxon>
        <taxon>Bacillus cereus group</taxon>
    </lineage>
</organism>
<dbReference type="Pfam" id="PF13302">
    <property type="entry name" value="Acetyltransf_3"/>
    <property type="match status" value="1"/>
</dbReference>
<name>A0A2B0LJM6_BACCE</name>
<feature type="domain" description="N-acetyltransferase" evidence="1">
    <location>
        <begin position="16"/>
        <end position="181"/>
    </location>
</feature>
<accession>A0A2B0LJM6</accession>
<dbReference type="RefSeq" id="WP_098492207.1">
    <property type="nucleotide sequence ID" value="NZ_NUWN01000088.1"/>
</dbReference>
<protein>
    <submittedName>
        <fullName evidence="2">GNAT family N-acetyltransferase</fullName>
    </submittedName>
</protein>
<reference evidence="2 3" key="1">
    <citation type="submission" date="2017-09" db="EMBL/GenBank/DDBJ databases">
        <title>Large-scale bioinformatics analysis of Bacillus genomes uncovers conserved roles of natural products in bacterial physiology.</title>
        <authorList>
            <consortium name="Agbiome Team Llc"/>
            <person name="Bleich R.M."/>
            <person name="Grubbs K.J."/>
            <person name="Santa Maria K.C."/>
            <person name="Allen S.E."/>
            <person name="Farag S."/>
            <person name="Shank E.A."/>
            <person name="Bowers A."/>
        </authorList>
    </citation>
    <scope>NUCLEOTIDE SEQUENCE [LARGE SCALE GENOMIC DNA]</scope>
    <source>
        <strain evidence="2 3">AFS083043</strain>
    </source>
</reference>
<dbReference type="InterPro" id="IPR051531">
    <property type="entry name" value="N-acetyltransferase"/>
</dbReference>
<sequence>MINGRGKYPMLHTNRLILRKINISDICDIYEYASDKEMTTYTVWNPHTTLDDTKMFVNSIVNQYAQGELTAFGMELQTEKKLIGTCGFIAYDPKEQKAEIAYALSRKYWGRGLATEAAQAFLEYGFTELHFNRIEAGCHIRNRQSEKVMKRLGIKYDQTIKDDLIVKGMYRDTKRYFITRDMYSEMSRGE</sequence>
<evidence type="ECO:0000259" key="1">
    <source>
        <dbReference type="PROSITE" id="PS51186"/>
    </source>
</evidence>
<dbReference type="PANTHER" id="PTHR43792">
    <property type="entry name" value="GNAT FAMILY, PUTATIVE (AFU_ORTHOLOGUE AFUA_3G00765)-RELATED-RELATED"/>
    <property type="match status" value="1"/>
</dbReference>
<gene>
    <name evidence="2" type="ORF">COI93_19805</name>
</gene>
<dbReference type="PROSITE" id="PS51186">
    <property type="entry name" value="GNAT"/>
    <property type="match status" value="1"/>
</dbReference>
<dbReference type="GO" id="GO:0005737">
    <property type="term" value="C:cytoplasm"/>
    <property type="evidence" value="ECO:0007669"/>
    <property type="project" value="TreeGrafter"/>
</dbReference>
<evidence type="ECO:0000313" key="3">
    <source>
        <dbReference type="Proteomes" id="UP000242656"/>
    </source>
</evidence>
<dbReference type="AlphaFoldDB" id="A0A2B0LJM6"/>